<keyword evidence="1" id="KW-1133">Transmembrane helix</keyword>
<keyword evidence="1" id="KW-0472">Membrane</keyword>
<proteinExistence type="predicted"/>
<gene>
    <name evidence="2" type="ORF">BBK14_03110</name>
</gene>
<name>A0A1S1QRL9_9ACTN</name>
<evidence type="ECO:0000313" key="2">
    <source>
        <dbReference type="EMBL" id="OHV37358.1"/>
    </source>
</evidence>
<sequence length="244" mass="25777">MGSPRPEVVQRSCGGVVSDLVVVALGVALLVVTGSALILLRMPPERLERTVDEVTSVEVRLAAGRVEIGEYDRSDVAVEILARRRPGRARPTMTRSGGVLRIDGRTSEALARLKLPRGTKARAEVRMGEITLWGSAGDLVLVTEGGGITGRELSGARVSARSRTGDVNLHFDGPPDDLSAVSEDGMVTLVLPEDEYGVEAEAGNPQSAVVDLPSVPGAARRVLARSVAGRIRIRPASPRGPVRI</sequence>
<reference evidence="3" key="1">
    <citation type="submission" date="2016-07" db="EMBL/GenBank/DDBJ databases">
        <title>Frankia sp. NRRL B-16219 Genome sequencing.</title>
        <authorList>
            <person name="Ghodhbane-Gtari F."/>
            <person name="Swanson E."/>
            <person name="Gueddou A."/>
            <person name="Louati M."/>
            <person name="Nouioui I."/>
            <person name="Hezbri K."/>
            <person name="Abebe-Akele F."/>
            <person name="Simpson S."/>
            <person name="Morris K."/>
            <person name="Thomas K."/>
            <person name="Gtari M."/>
            <person name="Tisa L.S."/>
        </authorList>
    </citation>
    <scope>NUCLEOTIDE SEQUENCE [LARGE SCALE GENOMIC DNA]</scope>
    <source>
        <strain evidence="3">NRRL B-16219</strain>
    </source>
</reference>
<keyword evidence="1" id="KW-0812">Transmembrane</keyword>
<comment type="caution">
    <text evidence="2">The sequence shown here is derived from an EMBL/GenBank/DDBJ whole genome shotgun (WGS) entry which is preliminary data.</text>
</comment>
<evidence type="ECO:0000256" key="1">
    <source>
        <dbReference type="SAM" id="Phobius"/>
    </source>
</evidence>
<protein>
    <recommendedName>
        <fullName evidence="4">Adhesin domain-containing protein</fullName>
    </recommendedName>
</protein>
<keyword evidence="3" id="KW-1185">Reference proteome</keyword>
<evidence type="ECO:0000313" key="3">
    <source>
        <dbReference type="Proteomes" id="UP000179769"/>
    </source>
</evidence>
<dbReference type="EMBL" id="MAXA01000113">
    <property type="protein sequence ID" value="OHV37358.1"/>
    <property type="molecule type" value="Genomic_DNA"/>
</dbReference>
<organism evidence="2 3">
    <name type="scientific">Parafrankia soli</name>
    <dbReference type="NCBI Taxonomy" id="2599596"/>
    <lineage>
        <taxon>Bacteria</taxon>
        <taxon>Bacillati</taxon>
        <taxon>Actinomycetota</taxon>
        <taxon>Actinomycetes</taxon>
        <taxon>Frankiales</taxon>
        <taxon>Frankiaceae</taxon>
        <taxon>Parafrankia</taxon>
    </lineage>
</organism>
<evidence type="ECO:0008006" key="4">
    <source>
        <dbReference type="Google" id="ProtNLM"/>
    </source>
</evidence>
<feature type="transmembrane region" description="Helical" evidence="1">
    <location>
        <begin position="20"/>
        <end position="40"/>
    </location>
</feature>
<dbReference type="AlphaFoldDB" id="A0A1S1QRL9"/>
<accession>A0A1S1QRL9</accession>
<dbReference type="Proteomes" id="UP000179769">
    <property type="component" value="Unassembled WGS sequence"/>
</dbReference>